<accession>A0A0U1M3N5</accession>
<dbReference type="AlphaFoldDB" id="A0A0U1M3N5"/>
<dbReference type="InterPro" id="IPR006115">
    <property type="entry name" value="6PGDH_NADP-bd"/>
</dbReference>
<evidence type="ECO:0000256" key="6">
    <source>
        <dbReference type="SAM" id="MobiDB-lite"/>
    </source>
</evidence>
<reference evidence="8 9" key="1">
    <citation type="submission" date="2015-04" db="EMBL/GenBank/DDBJ databases">
        <authorList>
            <person name="Syromyatnikov M.Y."/>
            <person name="Popov V.N."/>
        </authorList>
    </citation>
    <scope>NUCLEOTIDE SEQUENCE [LARGE SCALE GENOMIC DNA]</scope>
    <source>
        <strain evidence="8">WF-38-12</strain>
    </source>
</reference>
<dbReference type="GO" id="GO:0005634">
    <property type="term" value="C:nucleus"/>
    <property type="evidence" value="ECO:0007669"/>
    <property type="project" value="UniProtKB-SubCell"/>
</dbReference>
<dbReference type="Gene3D" id="1.10.1040.10">
    <property type="entry name" value="N-(1-d-carboxylethyl)-l-norvaline Dehydrogenase, domain 2"/>
    <property type="match status" value="1"/>
</dbReference>
<protein>
    <recommendedName>
        <fullName evidence="7">BZIP domain-containing protein</fullName>
    </recommendedName>
</protein>
<keyword evidence="9" id="KW-1185">Reference proteome</keyword>
<feature type="region of interest" description="Disordered" evidence="6">
    <location>
        <begin position="437"/>
        <end position="464"/>
    </location>
</feature>
<feature type="region of interest" description="Disordered" evidence="6">
    <location>
        <begin position="613"/>
        <end position="683"/>
    </location>
</feature>
<dbReference type="FunFam" id="1.20.5.170:FF:000075">
    <property type="entry name" value="BZIP transcription factor (MetR)"/>
    <property type="match status" value="1"/>
</dbReference>
<feature type="domain" description="BZIP" evidence="7">
    <location>
        <begin position="665"/>
        <end position="724"/>
    </location>
</feature>
<dbReference type="Pfam" id="PF03446">
    <property type="entry name" value="NAD_binding_2"/>
    <property type="match status" value="1"/>
</dbReference>
<evidence type="ECO:0000256" key="4">
    <source>
        <dbReference type="ARBA" id="ARBA00023163"/>
    </source>
</evidence>
<dbReference type="Proteomes" id="UP000054383">
    <property type="component" value="Unassembled WGS sequence"/>
</dbReference>
<evidence type="ECO:0000259" key="7">
    <source>
        <dbReference type="PROSITE" id="PS50217"/>
    </source>
</evidence>
<dbReference type="PROSITE" id="PS50217">
    <property type="entry name" value="BZIP"/>
    <property type="match status" value="1"/>
</dbReference>
<name>A0A0U1M3N5_TALIS</name>
<dbReference type="GO" id="GO:0000977">
    <property type="term" value="F:RNA polymerase II transcription regulatory region sequence-specific DNA binding"/>
    <property type="evidence" value="ECO:0007669"/>
    <property type="project" value="TreeGrafter"/>
</dbReference>
<feature type="compositionally biased region" description="Basic and acidic residues" evidence="6">
    <location>
        <begin position="657"/>
        <end position="668"/>
    </location>
</feature>
<dbReference type="InterPro" id="IPR013328">
    <property type="entry name" value="6PGD_dom2"/>
</dbReference>
<keyword evidence="2" id="KW-0805">Transcription regulation</keyword>
<dbReference type="InterPro" id="IPR015814">
    <property type="entry name" value="Pgluconate_DH_NAD-bd_C"/>
</dbReference>
<dbReference type="Gene3D" id="1.20.5.170">
    <property type="match status" value="1"/>
</dbReference>
<comment type="subcellular location">
    <subcellularLocation>
        <location evidence="1">Nucleus</location>
    </subcellularLocation>
</comment>
<feature type="compositionally biased region" description="Low complexity" evidence="6">
    <location>
        <begin position="498"/>
        <end position="514"/>
    </location>
</feature>
<dbReference type="SUPFAM" id="SSF48179">
    <property type="entry name" value="6-phosphogluconate dehydrogenase C-terminal domain-like"/>
    <property type="match status" value="1"/>
</dbReference>
<gene>
    <name evidence="8" type="ORF">PISL3812_07043</name>
</gene>
<feature type="compositionally biased region" description="Basic and acidic residues" evidence="6">
    <location>
        <begin position="522"/>
        <end position="534"/>
    </location>
</feature>
<evidence type="ECO:0000313" key="9">
    <source>
        <dbReference type="Proteomes" id="UP000054383"/>
    </source>
</evidence>
<dbReference type="InterPro" id="IPR036291">
    <property type="entry name" value="NAD(P)-bd_dom_sf"/>
</dbReference>
<dbReference type="InterPro" id="IPR004827">
    <property type="entry name" value="bZIP"/>
</dbReference>
<feature type="compositionally biased region" description="Polar residues" evidence="6">
    <location>
        <begin position="619"/>
        <end position="644"/>
    </location>
</feature>
<dbReference type="STRING" id="28573.A0A0U1M3N5"/>
<dbReference type="GO" id="GO:0001228">
    <property type="term" value="F:DNA-binding transcription activator activity, RNA polymerase II-specific"/>
    <property type="evidence" value="ECO:0007669"/>
    <property type="project" value="TreeGrafter"/>
</dbReference>
<dbReference type="SUPFAM" id="SSF57959">
    <property type="entry name" value="Leucine zipper domain"/>
    <property type="match status" value="1"/>
</dbReference>
<dbReference type="OrthoDB" id="9988102at2759"/>
<dbReference type="Pfam" id="PF07716">
    <property type="entry name" value="bZIP_2"/>
    <property type="match status" value="1"/>
</dbReference>
<organism evidence="8 9">
    <name type="scientific">Talaromyces islandicus</name>
    <name type="common">Penicillium islandicum</name>
    <dbReference type="NCBI Taxonomy" id="28573"/>
    <lineage>
        <taxon>Eukaryota</taxon>
        <taxon>Fungi</taxon>
        <taxon>Dikarya</taxon>
        <taxon>Ascomycota</taxon>
        <taxon>Pezizomycotina</taxon>
        <taxon>Eurotiomycetes</taxon>
        <taxon>Eurotiomycetidae</taxon>
        <taxon>Eurotiales</taxon>
        <taxon>Trichocomaceae</taxon>
        <taxon>Talaromyces</taxon>
        <taxon>Talaromyces sect. Islandici</taxon>
    </lineage>
</organism>
<keyword evidence="3" id="KW-0238">DNA-binding</keyword>
<keyword evidence="4" id="KW-0804">Transcription</keyword>
<evidence type="ECO:0000256" key="3">
    <source>
        <dbReference type="ARBA" id="ARBA00023125"/>
    </source>
</evidence>
<dbReference type="PROSITE" id="PS00036">
    <property type="entry name" value="BZIP_BASIC"/>
    <property type="match status" value="1"/>
</dbReference>
<dbReference type="InterPro" id="IPR046347">
    <property type="entry name" value="bZIP_sf"/>
</dbReference>
<evidence type="ECO:0000313" key="8">
    <source>
        <dbReference type="EMBL" id="CRG90002.1"/>
    </source>
</evidence>
<evidence type="ECO:0000256" key="5">
    <source>
        <dbReference type="ARBA" id="ARBA00023242"/>
    </source>
</evidence>
<evidence type="ECO:0000256" key="1">
    <source>
        <dbReference type="ARBA" id="ARBA00004123"/>
    </source>
</evidence>
<feature type="region of interest" description="Disordered" evidence="6">
    <location>
        <begin position="724"/>
        <end position="770"/>
    </location>
</feature>
<dbReference type="Gene3D" id="3.40.50.720">
    <property type="entry name" value="NAD(P)-binding Rossmann-like Domain"/>
    <property type="match status" value="1"/>
</dbReference>
<evidence type="ECO:0000256" key="2">
    <source>
        <dbReference type="ARBA" id="ARBA00023015"/>
    </source>
</evidence>
<feature type="region of interest" description="Disordered" evidence="6">
    <location>
        <begin position="498"/>
        <end position="534"/>
    </location>
</feature>
<dbReference type="Pfam" id="PF09130">
    <property type="entry name" value="DUF1932"/>
    <property type="match status" value="1"/>
</dbReference>
<dbReference type="PANTHER" id="PTHR13044">
    <property type="entry name" value="ACTIVATING TRANSCRIPTION FACTOR ATF 4/5"/>
    <property type="match status" value="1"/>
</dbReference>
<keyword evidence="5" id="KW-0539">Nucleus</keyword>
<dbReference type="PANTHER" id="PTHR13044:SF14">
    <property type="entry name" value="CRYPTOCEPHAL, ISOFORM A"/>
    <property type="match status" value="1"/>
</dbReference>
<dbReference type="InterPro" id="IPR008927">
    <property type="entry name" value="6-PGluconate_DH-like_C_sf"/>
</dbReference>
<sequence>MTVSVGILSIGDMGLGMARLLQAHGYRVLTVAAGRSQDTVDRIKRAAIEALPTDQDLVVQADYILSIVPPRDALATARRVQEAIQLADTLPRRAERGGATAKPYFFDLNAISPRSVREIAALFSDEKEDVLAHFLDGGIIGSPPSLDTSSQTWKRPSVVMSGSVELPATFSALAETLNMKMVGPKIGSASVLKLSFASLTKGLTALTILSFSTAQAEDVLPQLLEHLNEYSPRAGASSTGGITGMAPKAYRWVEEMRAIGEAFDSEGHWDGVGSSVYGAFAEVYRRVAEDTVLGQEKVGQRQRGQTAEDVASIVAAANLDHRSNSYISHVHKSHATWLTAYLIDDPNHGGKKPNGQQFLIDSLHCTEEGRDRTMGRRIAIQATSQRGAKGGTASYRAESVGDRALSLFEPSFSCFSLFCLDPYAMADDRRQLPSQPLPAQAQLQPHHPPQQNQPQSQQQQQIQQQVQQQAQQQQQQQQAALSSARLQHFNYLAPSSQVSVQPSVQAQQQQQQQQHYLGLSAPERRHYSFDTDRDSRRFSMSTTLNMDYDQTEGLGGLSVSSYESIDDDRSEPAIRGYHFSSDKHINYPMPEQVLPYSASPLYPSIPYQIDELGHAPGNYTPSDVSSSISPPNGQIGNNKYSTVPSGDRLASALGLEEQSRMTADEDKRRRNTAASARFRVKKKQREQALERTVREASEINASLEARVAQLEMENRWLKNLLTEKNENLNSRMPPPPPPENSLPLTQTDPHAAGNQKPIQPKRTVGVGTDN</sequence>
<dbReference type="SUPFAM" id="SSF51735">
    <property type="entry name" value="NAD(P)-binding Rossmann-fold domains"/>
    <property type="match status" value="1"/>
</dbReference>
<dbReference type="GO" id="GO:0050661">
    <property type="term" value="F:NADP binding"/>
    <property type="evidence" value="ECO:0007669"/>
    <property type="project" value="InterPro"/>
</dbReference>
<dbReference type="EMBL" id="CVMT01000007">
    <property type="protein sequence ID" value="CRG90002.1"/>
    <property type="molecule type" value="Genomic_DNA"/>
</dbReference>
<dbReference type="SMART" id="SM00338">
    <property type="entry name" value="BRLZ"/>
    <property type="match status" value="1"/>
</dbReference>
<dbReference type="CDD" id="cd14705">
    <property type="entry name" value="bZIP_Zip1"/>
    <property type="match status" value="1"/>
</dbReference>
<proteinExistence type="predicted"/>